<keyword evidence="2" id="KW-1185">Reference proteome</keyword>
<evidence type="ECO:0000313" key="1">
    <source>
        <dbReference type="EMBL" id="PVU86411.1"/>
    </source>
</evidence>
<dbReference type="OrthoDB" id="1470350at2759"/>
<protein>
    <recommendedName>
        <fullName evidence="3">Cytochrome P450</fullName>
    </recommendedName>
</protein>
<evidence type="ECO:0008006" key="3">
    <source>
        <dbReference type="Google" id="ProtNLM"/>
    </source>
</evidence>
<dbReference type="Proteomes" id="UP000245609">
    <property type="component" value="Unassembled WGS sequence"/>
</dbReference>
<dbReference type="GO" id="GO:0020037">
    <property type="term" value="F:heme binding"/>
    <property type="evidence" value="ECO:0007669"/>
    <property type="project" value="InterPro"/>
</dbReference>
<dbReference type="Gene3D" id="1.10.630.10">
    <property type="entry name" value="Cytochrome P450"/>
    <property type="match status" value="1"/>
</dbReference>
<proteinExistence type="predicted"/>
<accession>A0A2T9Y250</accession>
<reference evidence="1 2" key="1">
    <citation type="journal article" date="2018" name="MBio">
        <title>Comparative Genomics Reveals the Core Gene Toolbox for the Fungus-Insect Symbiosis.</title>
        <authorList>
            <person name="Wang Y."/>
            <person name="Stata M."/>
            <person name="Wang W."/>
            <person name="Stajich J.E."/>
            <person name="White M.M."/>
            <person name="Moncalvo J.M."/>
        </authorList>
    </citation>
    <scope>NUCLEOTIDE SEQUENCE [LARGE SCALE GENOMIC DNA]</scope>
    <source>
        <strain evidence="1 2">SC-DP-2</strain>
    </source>
</reference>
<dbReference type="SUPFAM" id="SSF48264">
    <property type="entry name" value="Cytochrome P450"/>
    <property type="match status" value="1"/>
</dbReference>
<dbReference type="EMBL" id="MBFS01003485">
    <property type="protein sequence ID" value="PVU86411.1"/>
    <property type="molecule type" value="Genomic_DNA"/>
</dbReference>
<dbReference type="GO" id="GO:0016705">
    <property type="term" value="F:oxidoreductase activity, acting on paired donors, with incorporation or reduction of molecular oxygen"/>
    <property type="evidence" value="ECO:0007669"/>
    <property type="project" value="InterPro"/>
</dbReference>
<dbReference type="InterPro" id="IPR036396">
    <property type="entry name" value="Cyt_P450_sf"/>
</dbReference>
<evidence type="ECO:0000313" key="2">
    <source>
        <dbReference type="Proteomes" id="UP000245609"/>
    </source>
</evidence>
<organism evidence="1 2">
    <name type="scientific">Smittium megazygosporum</name>
    <dbReference type="NCBI Taxonomy" id="133381"/>
    <lineage>
        <taxon>Eukaryota</taxon>
        <taxon>Fungi</taxon>
        <taxon>Fungi incertae sedis</taxon>
        <taxon>Zoopagomycota</taxon>
        <taxon>Kickxellomycotina</taxon>
        <taxon>Harpellomycetes</taxon>
        <taxon>Harpellales</taxon>
        <taxon>Legeriomycetaceae</taxon>
        <taxon>Smittium</taxon>
    </lineage>
</organism>
<dbReference type="AlphaFoldDB" id="A0A2T9Y250"/>
<sequence length="258" mass="30059">MVEIIKSELNVKGESKKIIEDTNALQIIRDEKAMDIIRDPEILTWLLIRIIKSFTAISSNRILNVIISLSSDIAVHQEIIDEQTKLYKKYGEIISYEIIYEMKKLICFVKESLLKSSPASYMHRRAQNDIYLSNGMHLLKGSIVSLDLFSHYHKKSLDDFEYEGSSGFNQSHSSRCRFTQTHHKIDYDDLVWGFGERRCPFSEYALAQVVTFTAVVIRKFFFYLDDKGYTSNHPGYQQISTVIPKENSVFLERYHMCI</sequence>
<comment type="caution">
    <text evidence="1">The sequence shown here is derived from an EMBL/GenBank/DDBJ whole genome shotgun (WGS) entry which is preliminary data.</text>
</comment>
<dbReference type="GO" id="GO:0004497">
    <property type="term" value="F:monooxygenase activity"/>
    <property type="evidence" value="ECO:0007669"/>
    <property type="project" value="InterPro"/>
</dbReference>
<dbReference type="GO" id="GO:0005506">
    <property type="term" value="F:iron ion binding"/>
    <property type="evidence" value="ECO:0007669"/>
    <property type="project" value="InterPro"/>
</dbReference>
<name>A0A2T9Y250_9FUNG</name>
<gene>
    <name evidence="1" type="ORF">BB560_006729</name>
</gene>